<dbReference type="InterPro" id="IPR011251">
    <property type="entry name" value="Luciferase-like_dom"/>
</dbReference>
<dbReference type="Gene3D" id="3.20.20.30">
    <property type="entry name" value="Luciferase-like domain"/>
    <property type="match status" value="1"/>
</dbReference>
<evidence type="ECO:0000256" key="1">
    <source>
        <dbReference type="ARBA" id="ARBA00022630"/>
    </source>
</evidence>
<dbReference type="InterPro" id="IPR036661">
    <property type="entry name" value="Luciferase-like_sf"/>
</dbReference>
<dbReference type="GO" id="GO:0046306">
    <property type="term" value="P:alkanesulfonate catabolic process"/>
    <property type="evidence" value="ECO:0007669"/>
    <property type="project" value="TreeGrafter"/>
</dbReference>
<keyword evidence="4" id="KW-0503">Monooxygenase</keyword>
<sequence>MKKGVLVSPTIHEYSDPENLLELAKCTEAANWDGFFICDHLLLDPDGFLPLADPSVMLGAIAAVTDKVVIGSMVTPVSRRRPWKLAKEFASVDQLSKGRLRIGVGLGGMDQEFSNFGEDPDKRVLAKKTDEGLTIMEGLHSGDAVNFDGEIYQVKNARLLPRPVQRPRIPVWVAAMLPAKPGQRRAARWDGIMPHVMPDFLKEGQDIGDVDMRVLFGPSPEQIREVVEFTSQLRDSNDPFDVITSGITADLDKESAKAKLQAYRDAGTTWWLEWLDCGKPGTLEQVLEQVRAGPPDG</sequence>
<dbReference type="SUPFAM" id="SSF51679">
    <property type="entry name" value="Bacterial luciferase-like"/>
    <property type="match status" value="1"/>
</dbReference>
<protein>
    <recommendedName>
        <fullName evidence="5">Luciferase-like domain-containing protein</fullName>
    </recommendedName>
</protein>
<evidence type="ECO:0000256" key="3">
    <source>
        <dbReference type="ARBA" id="ARBA00023002"/>
    </source>
</evidence>
<proteinExistence type="predicted"/>
<organism evidence="6">
    <name type="scientific">marine metagenome</name>
    <dbReference type="NCBI Taxonomy" id="408172"/>
    <lineage>
        <taxon>unclassified sequences</taxon>
        <taxon>metagenomes</taxon>
        <taxon>ecological metagenomes</taxon>
    </lineage>
</organism>
<dbReference type="InterPro" id="IPR050172">
    <property type="entry name" value="SsuD_RutA_monooxygenase"/>
</dbReference>
<evidence type="ECO:0000259" key="5">
    <source>
        <dbReference type="Pfam" id="PF00296"/>
    </source>
</evidence>
<dbReference type="PANTHER" id="PTHR42847">
    <property type="entry name" value="ALKANESULFONATE MONOOXYGENASE"/>
    <property type="match status" value="1"/>
</dbReference>
<dbReference type="GO" id="GO:0008726">
    <property type="term" value="F:alkanesulfonate monooxygenase activity"/>
    <property type="evidence" value="ECO:0007669"/>
    <property type="project" value="TreeGrafter"/>
</dbReference>
<evidence type="ECO:0000313" key="6">
    <source>
        <dbReference type="EMBL" id="SUZ65701.1"/>
    </source>
</evidence>
<reference evidence="6" key="1">
    <citation type="submission" date="2018-05" db="EMBL/GenBank/DDBJ databases">
        <authorList>
            <person name="Lanie J.A."/>
            <person name="Ng W.-L."/>
            <person name="Kazmierczak K.M."/>
            <person name="Andrzejewski T.M."/>
            <person name="Davidsen T.M."/>
            <person name="Wayne K.J."/>
            <person name="Tettelin H."/>
            <person name="Glass J.I."/>
            <person name="Rusch D."/>
            <person name="Podicherti R."/>
            <person name="Tsui H.-C.T."/>
            <person name="Winkler M.E."/>
        </authorList>
    </citation>
    <scope>NUCLEOTIDE SEQUENCE</scope>
</reference>
<dbReference type="AlphaFoldDB" id="A0A381PFC0"/>
<keyword evidence="1" id="KW-0285">Flavoprotein</keyword>
<keyword evidence="2" id="KW-0288">FMN</keyword>
<accession>A0A381PFC0</accession>
<dbReference type="PANTHER" id="PTHR42847:SF4">
    <property type="entry name" value="ALKANESULFONATE MONOOXYGENASE-RELATED"/>
    <property type="match status" value="1"/>
</dbReference>
<keyword evidence="3" id="KW-0560">Oxidoreductase</keyword>
<gene>
    <name evidence="6" type="ORF">METZ01_LOCUS18555</name>
</gene>
<dbReference type="EMBL" id="UINC01000966">
    <property type="protein sequence ID" value="SUZ65701.1"/>
    <property type="molecule type" value="Genomic_DNA"/>
</dbReference>
<dbReference type="Pfam" id="PF00296">
    <property type="entry name" value="Bac_luciferase"/>
    <property type="match status" value="1"/>
</dbReference>
<feature type="domain" description="Luciferase-like" evidence="5">
    <location>
        <begin position="9"/>
        <end position="234"/>
    </location>
</feature>
<name>A0A381PFC0_9ZZZZ</name>
<evidence type="ECO:0000256" key="4">
    <source>
        <dbReference type="ARBA" id="ARBA00023033"/>
    </source>
</evidence>
<evidence type="ECO:0000256" key="2">
    <source>
        <dbReference type="ARBA" id="ARBA00022643"/>
    </source>
</evidence>